<organism evidence="2 3">
    <name type="scientific">Panagrolaimus davidi</name>
    <dbReference type="NCBI Taxonomy" id="227884"/>
    <lineage>
        <taxon>Eukaryota</taxon>
        <taxon>Metazoa</taxon>
        <taxon>Ecdysozoa</taxon>
        <taxon>Nematoda</taxon>
        <taxon>Chromadorea</taxon>
        <taxon>Rhabditida</taxon>
        <taxon>Tylenchina</taxon>
        <taxon>Panagrolaimomorpha</taxon>
        <taxon>Panagrolaimoidea</taxon>
        <taxon>Panagrolaimidae</taxon>
        <taxon>Panagrolaimus</taxon>
    </lineage>
</organism>
<protein>
    <submittedName>
        <fullName evidence="3">BTB domain-containing protein</fullName>
    </submittedName>
</protein>
<dbReference type="SUPFAM" id="SSF54695">
    <property type="entry name" value="POZ domain"/>
    <property type="match status" value="1"/>
</dbReference>
<accession>A0A914PNE6</accession>
<dbReference type="Gene3D" id="3.30.710.10">
    <property type="entry name" value="Potassium Channel Kv1.1, Chain A"/>
    <property type="match status" value="1"/>
</dbReference>
<dbReference type="InterPro" id="IPR011333">
    <property type="entry name" value="SKP1/BTB/POZ_sf"/>
</dbReference>
<sequence length="441" mass="50506">MGNCFDKPKRESGCNAFNMKDAQILSPFSAEWKFKKADLLPLKDSVNGYLSEFLNGKCYYDANIPGLQYHIVIFPNGHNEVAREHTWIYLYVNGSTDRKITAEFVISVESANFSKSLDYVYNGYYGRGGILCKTSELFDLKSKFFVDEVMTVKVKGTFKVPIPTISKICTPISFEWKIKEEDLREIINEELNNGRLCSDKTSVSSCFDFNYCLKISPNEIREGDNEAKTWLFLSVDMGDEKKIEAVFDFSIDSAQNNRGFEYVFEKSVGWGGPLCSTEDLFNPSKKYFVDAEETRISMLKCKNDFVPKFAITDEDKDFLIIIVHVIHKQVLKDVSPVFAGMLQSEMKEEIENKMIIVDFDFETVEAAINIFYGEKVLKEFSFEDALSLYRFGDKYLCSYIMGLVEGTLIKHISPTNVVQLIKFSLPDSLNIKGVYQRCIDF</sequence>
<dbReference type="SUPFAM" id="SSF49599">
    <property type="entry name" value="TRAF domain-like"/>
    <property type="match status" value="2"/>
</dbReference>
<evidence type="ECO:0000313" key="2">
    <source>
        <dbReference type="Proteomes" id="UP000887578"/>
    </source>
</evidence>
<dbReference type="Pfam" id="PF00651">
    <property type="entry name" value="BTB"/>
    <property type="match status" value="1"/>
</dbReference>
<reference evidence="3" key="1">
    <citation type="submission" date="2022-11" db="UniProtKB">
        <authorList>
            <consortium name="WormBaseParasite"/>
        </authorList>
    </citation>
    <scope>IDENTIFICATION</scope>
</reference>
<dbReference type="Proteomes" id="UP000887578">
    <property type="component" value="Unplaced"/>
</dbReference>
<dbReference type="WBParaSite" id="PDA_v2.g20027.t1">
    <property type="protein sequence ID" value="PDA_v2.g20027.t1"/>
    <property type="gene ID" value="PDA_v2.g20027"/>
</dbReference>
<evidence type="ECO:0000259" key="1">
    <source>
        <dbReference type="PROSITE" id="PS50097"/>
    </source>
</evidence>
<keyword evidence="2" id="KW-1185">Reference proteome</keyword>
<feature type="domain" description="BTB" evidence="1">
    <location>
        <begin position="326"/>
        <end position="376"/>
    </location>
</feature>
<evidence type="ECO:0000313" key="3">
    <source>
        <dbReference type="WBParaSite" id="PDA_v2.g20027.t1"/>
    </source>
</evidence>
<dbReference type="PANTHER" id="PTHR24413">
    <property type="entry name" value="SPECKLE-TYPE POZ PROTEIN"/>
    <property type="match status" value="1"/>
</dbReference>
<proteinExistence type="predicted"/>
<dbReference type="PROSITE" id="PS50097">
    <property type="entry name" value="BTB"/>
    <property type="match status" value="1"/>
</dbReference>
<name>A0A914PNE6_9BILA</name>
<dbReference type="InterPro" id="IPR000210">
    <property type="entry name" value="BTB/POZ_dom"/>
</dbReference>
<dbReference type="AlphaFoldDB" id="A0A914PNE6"/>
<dbReference type="CDD" id="cd18186">
    <property type="entry name" value="BTB_POZ_ZBTB_KLHL-like"/>
    <property type="match status" value="1"/>
</dbReference>